<keyword evidence="1" id="KW-1133">Transmembrane helix</keyword>
<proteinExistence type="predicted"/>
<dbReference type="EMBL" id="CP035467">
    <property type="protein sequence ID" value="QCW83815.1"/>
    <property type="molecule type" value="Genomic_DNA"/>
</dbReference>
<feature type="transmembrane region" description="Helical" evidence="1">
    <location>
        <begin position="47"/>
        <end position="65"/>
    </location>
</feature>
<keyword evidence="3" id="KW-1185">Reference proteome</keyword>
<dbReference type="OrthoDB" id="8898775at2"/>
<evidence type="ECO:0000256" key="1">
    <source>
        <dbReference type="SAM" id="Phobius"/>
    </source>
</evidence>
<dbReference type="RefSeq" id="WP_017842356.1">
    <property type="nucleotide sequence ID" value="NZ_CP035467.1"/>
</dbReference>
<keyword evidence="1" id="KW-0812">Transmembrane</keyword>
<protein>
    <submittedName>
        <fullName evidence="2">Uncharacterized protein</fullName>
    </submittedName>
</protein>
<organism evidence="2 3">
    <name type="scientific">Methylotuvimicrobium buryatense</name>
    <name type="common">Methylomicrobium buryatense</name>
    <dbReference type="NCBI Taxonomy" id="95641"/>
    <lineage>
        <taxon>Bacteria</taxon>
        <taxon>Pseudomonadati</taxon>
        <taxon>Pseudomonadota</taxon>
        <taxon>Gammaproteobacteria</taxon>
        <taxon>Methylococcales</taxon>
        <taxon>Methylococcaceae</taxon>
        <taxon>Methylotuvimicrobium</taxon>
    </lineage>
</organism>
<dbReference type="AlphaFoldDB" id="A0A4V1IK64"/>
<evidence type="ECO:0000313" key="2">
    <source>
        <dbReference type="EMBL" id="QCW83815.1"/>
    </source>
</evidence>
<feature type="transmembrane region" description="Helical" evidence="1">
    <location>
        <begin position="110"/>
        <end position="129"/>
    </location>
</feature>
<reference evidence="3" key="1">
    <citation type="journal article" date="2019" name="J. Bacteriol.">
        <title>A Mutagenic Screen Identifies a TonB-Dependent Receptor Required for the Lanthanide Metal Switch in the Type I Methanotroph 'Methylotuvimicrobium buryatense' 5GB1C.</title>
        <authorList>
            <person name="Groom J.D."/>
            <person name="Ford S.M."/>
            <person name="Pesesky M.W."/>
            <person name="Lidstrom M.E."/>
        </authorList>
    </citation>
    <scope>NUCLEOTIDE SEQUENCE [LARGE SCALE GENOMIC DNA]</scope>
    <source>
        <strain evidence="3">5GB1C</strain>
    </source>
</reference>
<sequence length="131" mass="15170">MKEDVNSLAVRLAEELSKYIYFLLASSGAAIAYALKQMEGKVLSTDLILVIVALHAWCGSFYFGVRHLHLHRQHMIENAKALLADETFQQMQKRLEPFVEKMERASNLQYLLFIIGVFFYILWRVLALFNT</sequence>
<feature type="transmembrane region" description="Helical" evidence="1">
    <location>
        <begin position="19"/>
        <end position="35"/>
    </location>
</feature>
<keyword evidence="1" id="KW-0472">Membrane</keyword>
<accession>A0A4V1IK64</accession>
<dbReference type="KEGG" id="mbur:EQU24_17355"/>
<evidence type="ECO:0000313" key="3">
    <source>
        <dbReference type="Proteomes" id="UP000305881"/>
    </source>
</evidence>
<dbReference type="Proteomes" id="UP000305881">
    <property type="component" value="Chromosome"/>
</dbReference>
<name>A0A4V1IK64_METBY</name>
<gene>
    <name evidence="2" type="ORF">EQU24_17355</name>
</gene>